<keyword evidence="6" id="KW-0408">Iron</keyword>
<dbReference type="InterPro" id="IPR006963">
    <property type="entry name" value="Mopterin_OxRdtase_4Fe-4S_dom"/>
</dbReference>
<dbReference type="FunFam" id="3.40.50.740:FF:000012">
    <property type="entry name" value="NADH dehydrogenase [ubiquinone] iron-sulfur protein 1 mitochondrial"/>
    <property type="match status" value="1"/>
</dbReference>
<dbReference type="Pfam" id="PF22151">
    <property type="entry name" value="Fer4_NDSU1"/>
    <property type="match status" value="1"/>
</dbReference>
<evidence type="ECO:0008006" key="15">
    <source>
        <dbReference type="Google" id="ProtNLM"/>
    </source>
</evidence>
<name>A0A7S3MQP9_9CILI</name>
<dbReference type="Pfam" id="PF09326">
    <property type="entry name" value="NADH_dhqG_C"/>
    <property type="match status" value="1"/>
</dbReference>
<dbReference type="FunFam" id="3.30.70.20:FF:000002">
    <property type="entry name" value="NADH-ubiquinone oxidoreductase 75 kDa subunit"/>
    <property type="match status" value="1"/>
</dbReference>
<dbReference type="GO" id="GO:0016020">
    <property type="term" value="C:membrane"/>
    <property type="evidence" value="ECO:0007669"/>
    <property type="project" value="InterPro"/>
</dbReference>
<dbReference type="SUPFAM" id="SSF54862">
    <property type="entry name" value="4Fe-4S ferredoxins"/>
    <property type="match status" value="1"/>
</dbReference>
<dbReference type="Gene3D" id="3.10.20.740">
    <property type="match status" value="1"/>
</dbReference>
<evidence type="ECO:0000256" key="9">
    <source>
        <dbReference type="ARBA" id="ARBA00034078"/>
    </source>
</evidence>
<dbReference type="InterPro" id="IPR036010">
    <property type="entry name" value="2Fe-2S_ferredoxin-like_sf"/>
</dbReference>
<keyword evidence="5" id="KW-1278">Translocase</keyword>
<dbReference type="PROSITE" id="PS00643">
    <property type="entry name" value="COMPLEX1_75K_3"/>
    <property type="match status" value="1"/>
</dbReference>
<evidence type="ECO:0000256" key="1">
    <source>
        <dbReference type="ARBA" id="ARBA00001966"/>
    </source>
</evidence>
<comment type="cofactor">
    <cofactor evidence="1">
        <name>[4Fe-4S] cluster</name>
        <dbReference type="ChEBI" id="CHEBI:49883"/>
    </cofactor>
</comment>
<sequence length="706" mass="78907">MLALASKIARGFRSSARTLDKIEIFIDGSPISVEPSLSILQACEKAGVTIPHFCFHERLAVAGNCRMCLVEVENMPKPIASCGMPVSKGMRINTQSEKTFNARGGVMEFLLANHPLDCPICDQGGECDLQDQSVLYGYRQGRFLEYKRAVEDKELGPLISTIMTRCIHCTRCVRFSEEVAGSPVLGTTGRGRETEVGTYIEKLVTSELSGNLVDLCPVGALTNAPYAFTARPWELRYIHSYDVQDSITPPITVNTRGPEVMRILPRIHEEINEEWIHDRTRHSFDGLKRQRINACLRKTSDGDFQEVTWQDAIEMLADEINKHTGEEMVGYIGEHMDVESITAFRDLMYRLGCENIEARKHTIKTSPDFRANYLMNSKIIGLEETDCILVVGSNLRIESPVLNSRIRRQVVHADVPVGVIGSSEQLTYEFSHLGNSANTLKEIIAGNHPFSKKLEKAQLPMVIVSAHTLQREDGEGIMALVHELAEKYNFIQEEENWNGINVLHHSVGSIGALELGISSQFNPDLKPKFVYLLGADNFHPEEIPDDAFVVYQGTHGDEGAYRADLILPGAAFTEKSATYVNTDGRAVLGKVCVSPPGQGRADWEILRALSEVLGQTLPYDNLQEVRYRVAELAPHLIKYDYLEPYNVINWITKPAKKEVNGTVLSDFIDNFYMTDAISRASPVMAKCTSVFGPERNQNFVPEVPRR</sequence>
<dbReference type="Pfam" id="PF13510">
    <property type="entry name" value="Fer2_4"/>
    <property type="match status" value="1"/>
</dbReference>
<reference evidence="14" key="1">
    <citation type="submission" date="2021-01" db="EMBL/GenBank/DDBJ databases">
        <authorList>
            <person name="Corre E."/>
            <person name="Pelletier E."/>
            <person name="Niang G."/>
            <person name="Scheremetjew M."/>
            <person name="Finn R."/>
            <person name="Kale V."/>
            <person name="Holt S."/>
            <person name="Cochrane G."/>
            <person name="Meng A."/>
            <person name="Brown T."/>
            <person name="Cohen L."/>
        </authorList>
    </citation>
    <scope>NUCLEOTIDE SEQUENCE</scope>
</reference>
<dbReference type="Pfam" id="PF22117">
    <property type="entry name" value="Fer4_Nqo3"/>
    <property type="match status" value="1"/>
</dbReference>
<feature type="domain" description="4Fe-4S His(Cys)3-ligated-type" evidence="13">
    <location>
        <begin position="98"/>
        <end position="137"/>
    </location>
</feature>
<keyword evidence="7" id="KW-0411">Iron-sulfur</keyword>
<dbReference type="Pfam" id="PF10588">
    <property type="entry name" value="NADH-G_4Fe-4S_3"/>
    <property type="match status" value="1"/>
</dbReference>
<evidence type="ECO:0000259" key="11">
    <source>
        <dbReference type="PROSITE" id="PS51085"/>
    </source>
</evidence>
<accession>A0A7S3MQP9</accession>
<dbReference type="GO" id="GO:0051539">
    <property type="term" value="F:4 iron, 4 sulfur cluster binding"/>
    <property type="evidence" value="ECO:0007669"/>
    <property type="project" value="UniProtKB-KW"/>
</dbReference>
<evidence type="ECO:0000256" key="6">
    <source>
        <dbReference type="ARBA" id="ARBA00023004"/>
    </source>
</evidence>
<dbReference type="SUPFAM" id="SSF53706">
    <property type="entry name" value="Formate dehydrogenase/DMSO reductase, domains 1-3"/>
    <property type="match status" value="1"/>
</dbReference>
<evidence type="ECO:0000256" key="8">
    <source>
        <dbReference type="ARBA" id="ARBA00023027"/>
    </source>
</evidence>
<dbReference type="InterPro" id="IPR054351">
    <property type="entry name" value="NADH_UbQ_OxRdtase_ferredoxin"/>
</dbReference>
<dbReference type="InterPro" id="IPR006656">
    <property type="entry name" value="Mopterin_OxRdtase"/>
</dbReference>
<evidence type="ECO:0000256" key="7">
    <source>
        <dbReference type="ARBA" id="ARBA00023014"/>
    </source>
</evidence>
<dbReference type="SMART" id="SM00929">
    <property type="entry name" value="NADH-G_4Fe-4S_3"/>
    <property type="match status" value="1"/>
</dbReference>
<dbReference type="NCBIfam" id="TIGR01973">
    <property type="entry name" value="NuoG"/>
    <property type="match status" value="1"/>
</dbReference>
<evidence type="ECO:0000256" key="5">
    <source>
        <dbReference type="ARBA" id="ARBA00022967"/>
    </source>
</evidence>
<dbReference type="PROSITE" id="PS51669">
    <property type="entry name" value="4FE4S_MOW_BIS_MGD"/>
    <property type="match status" value="1"/>
</dbReference>
<dbReference type="PANTHER" id="PTHR43105">
    <property type="entry name" value="RESPIRATORY NITRATE REDUCTASE"/>
    <property type="match status" value="1"/>
</dbReference>
<dbReference type="InterPro" id="IPR000283">
    <property type="entry name" value="NADH_UbQ_OxRdtase_75kDa_su_CS"/>
</dbReference>
<evidence type="ECO:0000256" key="10">
    <source>
        <dbReference type="RuleBase" id="RU004523"/>
    </source>
</evidence>
<dbReference type="InterPro" id="IPR001041">
    <property type="entry name" value="2Fe-2S_ferredoxin-type"/>
</dbReference>
<evidence type="ECO:0000256" key="3">
    <source>
        <dbReference type="ARBA" id="ARBA00022485"/>
    </source>
</evidence>
<dbReference type="AlphaFoldDB" id="A0A7S3MQP9"/>
<protein>
    <recommendedName>
        <fullName evidence="15">NADH dehydrogenase subunit 11</fullName>
    </recommendedName>
</protein>
<organism evidence="14">
    <name type="scientific">Fabrea salina</name>
    <dbReference type="NCBI Taxonomy" id="342563"/>
    <lineage>
        <taxon>Eukaryota</taxon>
        <taxon>Sar</taxon>
        <taxon>Alveolata</taxon>
        <taxon>Ciliophora</taxon>
        <taxon>Postciliodesmatophora</taxon>
        <taxon>Heterotrichea</taxon>
        <taxon>Heterotrichida</taxon>
        <taxon>Fabreidae</taxon>
        <taxon>Fabrea</taxon>
    </lineage>
</organism>
<dbReference type="PROSITE" id="PS51085">
    <property type="entry name" value="2FE2S_FER_2"/>
    <property type="match status" value="1"/>
</dbReference>
<comment type="cofactor">
    <cofactor evidence="9">
        <name>[2Fe-2S] cluster</name>
        <dbReference type="ChEBI" id="CHEBI:190135"/>
    </cofactor>
</comment>
<dbReference type="InterPro" id="IPR015405">
    <property type="entry name" value="NDUFS1-like_C"/>
</dbReference>
<dbReference type="GO" id="GO:0016651">
    <property type="term" value="F:oxidoreductase activity, acting on NAD(P)H"/>
    <property type="evidence" value="ECO:0007669"/>
    <property type="project" value="InterPro"/>
</dbReference>
<evidence type="ECO:0000259" key="12">
    <source>
        <dbReference type="PROSITE" id="PS51669"/>
    </source>
</evidence>
<comment type="similarity">
    <text evidence="2 10">Belongs to the complex I 75 kDa subunit family.</text>
</comment>
<keyword evidence="4" id="KW-0479">Metal-binding</keyword>
<feature type="domain" description="2Fe-2S ferredoxin-type" evidence="11">
    <location>
        <begin position="20"/>
        <end position="98"/>
    </location>
</feature>
<dbReference type="FunFam" id="3.10.20.740:FF:000001">
    <property type="entry name" value="NADH-quinone oxidoreductase subunit G"/>
    <property type="match status" value="1"/>
</dbReference>
<dbReference type="PROSITE" id="PS51839">
    <property type="entry name" value="4FE4S_HC3"/>
    <property type="match status" value="1"/>
</dbReference>
<dbReference type="InterPro" id="IPR010228">
    <property type="entry name" value="NADH_UbQ_OxRdtase_Gsu"/>
</dbReference>
<proteinExistence type="inferred from homology"/>
<dbReference type="Gene3D" id="3.40.50.740">
    <property type="match status" value="1"/>
</dbReference>
<dbReference type="GO" id="GO:0008137">
    <property type="term" value="F:NADH dehydrogenase (ubiquinone) activity"/>
    <property type="evidence" value="ECO:0007669"/>
    <property type="project" value="InterPro"/>
</dbReference>
<dbReference type="CDD" id="cd00207">
    <property type="entry name" value="fer2"/>
    <property type="match status" value="1"/>
</dbReference>
<dbReference type="Pfam" id="PF00384">
    <property type="entry name" value="Molybdopterin"/>
    <property type="match status" value="1"/>
</dbReference>
<evidence type="ECO:0000256" key="4">
    <source>
        <dbReference type="ARBA" id="ARBA00022723"/>
    </source>
</evidence>
<evidence type="ECO:0000259" key="13">
    <source>
        <dbReference type="PROSITE" id="PS51839"/>
    </source>
</evidence>
<dbReference type="InterPro" id="IPR050123">
    <property type="entry name" value="Prok_molybdopt-oxidoreductase"/>
</dbReference>
<keyword evidence="3" id="KW-0004">4Fe-4S</keyword>
<dbReference type="InterPro" id="IPR019574">
    <property type="entry name" value="NADH_UbQ_OxRdtase_Gsu_4Fe4S-bd"/>
</dbReference>
<dbReference type="GO" id="GO:0046872">
    <property type="term" value="F:metal ion binding"/>
    <property type="evidence" value="ECO:0007669"/>
    <property type="project" value="UniProtKB-KW"/>
</dbReference>
<dbReference type="SUPFAM" id="SSF54292">
    <property type="entry name" value="2Fe-2S ferredoxin-like"/>
    <property type="match status" value="1"/>
</dbReference>
<evidence type="ECO:0000256" key="2">
    <source>
        <dbReference type="ARBA" id="ARBA00005404"/>
    </source>
</evidence>
<dbReference type="Gene3D" id="3.30.70.20">
    <property type="match status" value="1"/>
</dbReference>
<gene>
    <name evidence="14" type="ORF">FSAL1345_LOCUS89</name>
</gene>
<dbReference type="PROSITE" id="PS00642">
    <property type="entry name" value="COMPLEX1_75K_2"/>
    <property type="match status" value="1"/>
</dbReference>
<feature type="domain" description="4Fe-4S Mo/W bis-MGD-type" evidence="12">
    <location>
        <begin position="235"/>
        <end position="291"/>
    </location>
</feature>
<evidence type="ECO:0000313" key="14">
    <source>
        <dbReference type="EMBL" id="CAE0316820.1"/>
    </source>
</evidence>
<dbReference type="GO" id="GO:0042773">
    <property type="term" value="P:ATP synthesis coupled electron transport"/>
    <property type="evidence" value="ECO:0007669"/>
    <property type="project" value="InterPro"/>
</dbReference>
<dbReference type="PANTHER" id="PTHR43105:SF13">
    <property type="entry name" value="NADH-UBIQUINONE OXIDOREDUCTASE 75 KDA SUBUNIT, MITOCHONDRIAL"/>
    <property type="match status" value="1"/>
</dbReference>
<keyword evidence="8" id="KW-0520">NAD</keyword>
<dbReference type="EMBL" id="HBIF01000098">
    <property type="protein sequence ID" value="CAE0316820.1"/>
    <property type="molecule type" value="Transcribed_RNA"/>
</dbReference>